<dbReference type="Pfam" id="PF20974">
    <property type="entry name" value="tRNA-synt_1c_C2"/>
    <property type="match status" value="1"/>
</dbReference>
<feature type="domain" description="Glutamyl/glutaminyl-tRNA synthetase class Ib catalytic" evidence="11">
    <location>
        <begin position="104"/>
        <end position="432"/>
    </location>
</feature>
<evidence type="ECO:0000256" key="9">
    <source>
        <dbReference type="RuleBase" id="RU363037"/>
    </source>
</evidence>
<evidence type="ECO:0000313" key="15">
    <source>
        <dbReference type="Proteomes" id="UP000800092"/>
    </source>
</evidence>
<evidence type="ECO:0000256" key="10">
    <source>
        <dbReference type="SAM" id="MobiDB-lite"/>
    </source>
</evidence>
<dbReference type="PRINTS" id="PR00987">
    <property type="entry name" value="TRNASYNTHGLU"/>
</dbReference>
<dbReference type="EC" id="6.1.1.18" evidence="2"/>
<dbReference type="InterPro" id="IPR050132">
    <property type="entry name" value="Gln/Glu-tRNA_Ligase"/>
</dbReference>
<name>A0A6A6H3V4_VIRVR</name>
<evidence type="ECO:0000256" key="8">
    <source>
        <dbReference type="ARBA" id="ARBA00048270"/>
    </source>
</evidence>
<dbReference type="Pfam" id="PF03950">
    <property type="entry name" value="tRNA-synt_1c_C"/>
    <property type="match status" value="1"/>
</dbReference>
<gene>
    <name evidence="14" type="ORF">EV356DRAFT_245273</name>
</gene>
<dbReference type="PANTHER" id="PTHR43097:SF4">
    <property type="entry name" value="GLUTAMINE--TRNA LIGASE"/>
    <property type="match status" value="1"/>
</dbReference>
<dbReference type="FunFam" id="2.40.240.10:FF:000015">
    <property type="entry name" value="Glutaminyl-tRNA synthetase"/>
    <property type="match status" value="1"/>
</dbReference>
<comment type="similarity">
    <text evidence="1 9">Belongs to the class-I aminoacyl-tRNA synthetase family.</text>
</comment>
<evidence type="ECO:0000256" key="4">
    <source>
        <dbReference type="ARBA" id="ARBA00022741"/>
    </source>
</evidence>
<feature type="region of interest" description="Disordered" evidence="10">
    <location>
        <begin position="1"/>
        <end position="82"/>
    </location>
</feature>
<reference evidence="14" key="1">
    <citation type="journal article" date="2020" name="Stud. Mycol.">
        <title>101 Dothideomycetes genomes: a test case for predicting lifestyles and emergence of pathogens.</title>
        <authorList>
            <person name="Haridas S."/>
            <person name="Albert R."/>
            <person name="Binder M."/>
            <person name="Bloem J."/>
            <person name="Labutti K."/>
            <person name="Salamov A."/>
            <person name="Andreopoulos B."/>
            <person name="Baker S."/>
            <person name="Barry K."/>
            <person name="Bills G."/>
            <person name="Bluhm B."/>
            <person name="Cannon C."/>
            <person name="Castanera R."/>
            <person name="Culley D."/>
            <person name="Daum C."/>
            <person name="Ezra D."/>
            <person name="Gonzalez J."/>
            <person name="Henrissat B."/>
            <person name="Kuo A."/>
            <person name="Liang C."/>
            <person name="Lipzen A."/>
            <person name="Lutzoni F."/>
            <person name="Magnuson J."/>
            <person name="Mondo S."/>
            <person name="Nolan M."/>
            <person name="Ohm R."/>
            <person name="Pangilinan J."/>
            <person name="Park H.-J."/>
            <person name="Ramirez L."/>
            <person name="Alfaro M."/>
            <person name="Sun H."/>
            <person name="Tritt A."/>
            <person name="Yoshinaga Y."/>
            <person name="Zwiers L.-H."/>
            <person name="Turgeon B."/>
            <person name="Goodwin S."/>
            <person name="Spatafora J."/>
            <person name="Crous P."/>
            <person name="Grigoriev I."/>
        </authorList>
    </citation>
    <scope>NUCLEOTIDE SEQUENCE</scope>
    <source>
        <strain evidence="14">Tuck. ex Michener</strain>
    </source>
</reference>
<dbReference type="OrthoDB" id="10250478at2759"/>
<evidence type="ECO:0000256" key="5">
    <source>
        <dbReference type="ARBA" id="ARBA00022840"/>
    </source>
</evidence>
<dbReference type="GO" id="GO:0005524">
    <property type="term" value="F:ATP binding"/>
    <property type="evidence" value="ECO:0007669"/>
    <property type="project" value="UniProtKB-KW"/>
</dbReference>
<keyword evidence="7 9" id="KW-0030">Aminoacyl-tRNA synthetase</keyword>
<dbReference type="InterPro" id="IPR000924">
    <property type="entry name" value="Glu/Gln-tRNA-synth"/>
</dbReference>
<dbReference type="InterPro" id="IPR014729">
    <property type="entry name" value="Rossmann-like_a/b/a_fold"/>
</dbReference>
<dbReference type="InterPro" id="IPR004514">
    <property type="entry name" value="Gln-tRNA-synth"/>
</dbReference>
<dbReference type="SUPFAM" id="SSF50715">
    <property type="entry name" value="Ribosomal protein L25-like"/>
    <property type="match status" value="1"/>
</dbReference>
<dbReference type="FunFam" id="2.40.240.10:FF:000007">
    <property type="entry name" value="Glutamine--tRNA ligase"/>
    <property type="match status" value="1"/>
</dbReference>
<sequence length="672" mass="76162">MAESTKADGIPGEGGVPKDDSIVKGESSQSNGTVAEVSKKAAKKAAKKAEKAEKKQEHLATRPKETVTAPKQSKPKEDAAIDDPDAIFREGFLKRVHAEKPRPVRTRFPPEPNGYLHIGHAKAIGVNFGFAKYHNGICFLRFDDTNPQKEEEKYFTSIQEMVKWLGFGPNLHKVTYSSDHFDRLYELAEEMIRRDKAYVCHCTKDEVNLGRGGKDNRGERFACAHRSRPTEESLAEFRAMRDGKYGPGEAHLRMKQDFTNGNPQMWDLAAYRVVKENHHYRTGDKWRIYPTYDFTHCLCDSFEEISHSLCTTEFVLSRTSYDWLLEQLDFKIPNSEERGPMQREYGRLNVEGTILSKRRIEKLVKGFKAPSRDIPSVVRDWDDPRLYTLVAIRRRGVPPGALLHFVGELGVTTADTSIQVVRFEHSVRKYLERTVPRLLVVLDPVKVVIENLPNDYAEELDVPFHPKDPNVGSHKVALTKTVYIERDDFREEDDPNFFRLAPGKWVGLLYAKYPIKAESFVKDSSTGLVTEIKATYGDADCPKPKARIHWVGDSASGKTFEAEARVFNSLFKAQNPNALDWENGGYYDSVNPESEVIYPNALIECGFDEIRRRAPWPAEAGEAQIEGTAAAPYTIRFQGLRTGYFCVDVDSTDAKVVLNRIVTLKEDEGKKS</sequence>
<protein>
    <recommendedName>
        <fullName evidence="2">glutamine--tRNA ligase</fullName>
        <ecNumber evidence="2">6.1.1.18</ecNumber>
    </recommendedName>
</protein>
<feature type="domain" description="tRNA synthetases class I (E and Q) anti-codon binding" evidence="13">
    <location>
        <begin position="548"/>
        <end position="609"/>
    </location>
</feature>
<keyword evidence="5 9" id="KW-0067">ATP-binding</keyword>
<dbReference type="Pfam" id="PF00749">
    <property type="entry name" value="tRNA-synt_1c"/>
    <property type="match status" value="1"/>
</dbReference>
<dbReference type="GO" id="GO:0005829">
    <property type="term" value="C:cytosol"/>
    <property type="evidence" value="ECO:0007669"/>
    <property type="project" value="TreeGrafter"/>
</dbReference>
<dbReference type="NCBIfam" id="TIGR00440">
    <property type="entry name" value="glnS"/>
    <property type="match status" value="1"/>
</dbReference>
<keyword evidence="3 9" id="KW-0436">Ligase</keyword>
<dbReference type="InterPro" id="IPR020056">
    <property type="entry name" value="Rbsml_bL25/Gln-tRNA_synth_N"/>
</dbReference>
<feature type="domain" description="Glutamyl/glutaminyl-tRNA synthetase class Ib anti-codon binding" evidence="12">
    <location>
        <begin position="436"/>
        <end position="536"/>
    </location>
</feature>
<dbReference type="EMBL" id="ML991814">
    <property type="protein sequence ID" value="KAF2232569.1"/>
    <property type="molecule type" value="Genomic_DNA"/>
</dbReference>
<dbReference type="SUPFAM" id="SSF52374">
    <property type="entry name" value="Nucleotidylyl transferase"/>
    <property type="match status" value="1"/>
</dbReference>
<evidence type="ECO:0000259" key="11">
    <source>
        <dbReference type="Pfam" id="PF00749"/>
    </source>
</evidence>
<dbReference type="InterPro" id="IPR020058">
    <property type="entry name" value="Glu/Gln-tRNA-synth_Ib_cat-dom"/>
</dbReference>
<evidence type="ECO:0000256" key="6">
    <source>
        <dbReference type="ARBA" id="ARBA00022917"/>
    </source>
</evidence>
<dbReference type="Proteomes" id="UP000800092">
    <property type="component" value="Unassembled WGS sequence"/>
</dbReference>
<keyword evidence="4 9" id="KW-0547">Nucleotide-binding</keyword>
<comment type="catalytic activity">
    <reaction evidence="8">
        <text>tRNA(Gln) + L-glutamine + ATP = L-glutaminyl-tRNA(Gln) + AMP + diphosphate</text>
        <dbReference type="Rhea" id="RHEA:20121"/>
        <dbReference type="Rhea" id="RHEA-COMP:9662"/>
        <dbReference type="Rhea" id="RHEA-COMP:9681"/>
        <dbReference type="ChEBI" id="CHEBI:30616"/>
        <dbReference type="ChEBI" id="CHEBI:33019"/>
        <dbReference type="ChEBI" id="CHEBI:58359"/>
        <dbReference type="ChEBI" id="CHEBI:78442"/>
        <dbReference type="ChEBI" id="CHEBI:78521"/>
        <dbReference type="ChEBI" id="CHEBI:456215"/>
        <dbReference type="EC" id="6.1.1.18"/>
    </reaction>
</comment>
<evidence type="ECO:0000256" key="2">
    <source>
        <dbReference type="ARBA" id="ARBA00012836"/>
    </source>
</evidence>
<proteinExistence type="inferred from homology"/>
<dbReference type="AlphaFoldDB" id="A0A6A6H3V4"/>
<keyword evidence="6 9" id="KW-0648">Protein biosynthesis</keyword>
<dbReference type="InterPro" id="IPR001412">
    <property type="entry name" value="aa-tRNA-synth_I_CS"/>
</dbReference>
<dbReference type="PROSITE" id="PS00178">
    <property type="entry name" value="AA_TRNA_LIGASE_I"/>
    <property type="match status" value="1"/>
</dbReference>
<dbReference type="Gene3D" id="2.40.240.10">
    <property type="entry name" value="Ribosomal Protein L25, Chain P"/>
    <property type="match status" value="2"/>
</dbReference>
<keyword evidence="15" id="KW-1185">Reference proteome</keyword>
<dbReference type="InterPro" id="IPR049437">
    <property type="entry name" value="tRNA-synt_1c_C2"/>
</dbReference>
<evidence type="ECO:0000259" key="12">
    <source>
        <dbReference type="Pfam" id="PF03950"/>
    </source>
</evidence>
<dbReference type="PANTHER" id="PTHR43097">
    <property type="entry name" value="GLUTAMINE-TRNA LIGASE"/>
    <property type="match status" value="1"/>
</dbReference>
<accession>A0A6A6H3V4</accession>
<evidence type="ECO:0000259" key="13">
    <source>
        <dbReference type="Pfam" id="PF20974"/>
    </source>
</evidence>
<evidence type="ECO:0000256" key="1">
    <source>
        <dbReference type="ARBA" id="ARBA00005594"/>
    </source>
</evidence>
<dbReference type="InterPro" id="IPR011035">
    <property type="entry name" value="Ribosomal_bL25/Gln-tRNA_synth"/>
</dbReference>
<feature type="compositionally biased region" description="Basic and acidic residues" evidence="10">
    <location>
        <begin position="47"/>
        <end position="65"/>
    </location>
</feature>
<dbReference type="FunFam" id="3.40.50.620:FF:000183">
    <property type="entry name" value="Glutaminyl-tRNA synthetase"/>
    <property type="match status" value="1"/>
</dbReference>
<dbReference type="InterPro" id="IPR020059">
    <property type="entry name" value="Glu/Gln-tRNA-synth_Ib_codon-bd"/>
</dbReference>
<evidence type="ECO:0000313" key="14">
    <source>
        <dbReference type="EMBL" id="KAF2232569.1"/>
    </source>
</evidence>
<evidence type="ECO:0000256" key="7">
    <source>
        <dbReference type="ARBA" id="ARBA00023146"/>
    </source>
</evidence>
<dbReference type="Gene3D" id="3.40.50.620">
    <property type="entry name" value="HUPs"/>
    <property type="match status" value="1"/>
</dbReference>
<dbReference type="GO" id="GO:0004819">
    <property type="term" value="F:glutamine-tRNA ligase activity"/>
    <property type="evidence" value="ECO:0007669"/>
    <property type="project" value="UniProtKB-EC"/>
</dbReference>
<organism evidence="14 15">
    <name type="scientific">Viridothelium virens</name>
    <name type="common">Speckled blister lichen</name>
    <name type="synonym">Trypethelium virens</name>
    <dbReference type="NCBI Taxonomy" id="1048519"/>
    <lineage>
        <taxon>Eukaryota</taxon>
        <taxon>Fungi</taxon>
        <taxon>Dikarya</taxon>
        <taxon>Ascomycota</taxon>
        <taxon>Pezizomycotina</taxon>
        <taxon>Dothideomycetes</taxon>
        <taxon>Dothideomycetes incertae sedis</taxon>
        <taxon>Trypetheliales</taxon>
        <taxon>Trypetheliaceae</taxon>
        <taxon>Viridothelium</taxon>
    </lineage>
</organism>
<evidence type="ECO:0000256" key="3">
    <source>
        <dbReference type="ARBA" id="ARBA00022598"/>
    </source>
</evidence>
<dbReference type="GO" id="GO:0006425">
    <property type="term" value="P:glutaminyl-tRNA aminoacylation"/>
    <property type="evidence" value="ECO:0007669"/>
    <property type="project" value="InterPro"/>
</dbReference>